<evidence type="ECO:0000256" key="1">
    <source>
        <dbReference type="SAM" id="Phobius"/>
    </source>
</evidence>
<accession>A0AAJ6B196</accession>
<organism evidence="2 3">
    <name type="scientific">Candidatus Devosia phytovorans</name>
    <dbReference type="NCBI Taxonomy" id="3121372"/>
    <lineage>
        <taxon>Bacteria</taxon>
        <taxon>Pseudomonadati</taxon>
        <taxon>Pseudomonadota</taxon>
        <taxon>Alphaproteobacteria</taxon>
        <taxon>Hyphomicrobiales</taxon>
        <taxon>Devosiaceae</taxon>
        <taxon>Devosia</taxon>
    </lineage>
</organism>
<proteinExistence type="predicted"/>
<keyword evidence="1" id="KW-1133">Transmembrane helix</keyword>
<keyword evidence="1" id="KW-0812">Transmembrane</keyword>
<dbReference type="EMBL" id="CP119312">
    <property type="protein sequence ID" value="WEK06560.1"/>
    <property type="molecule type" value="Genomic_DNA"/>
</dbReference>
<evidence type="ECO:0000313" key="2">
    <source>
        <dbReference type="EMBL" id="WEK06560.1"/>
    </source>
</evidence>
<name>A0AAJ6B196_9HYPH</name>
<dbReference type="AlphaFoldDB" id="A0AAJ6B196"/>
<dbReference type="Proteomes" id="UP001217476">
    <property type="component" value="Chromosome"/>
</dbReference>
<sequence>MHRTHNDLPITGYALLGLLAIGHEALGLQGAVTLGIGLGAAWVLLSLAAALLEQLRKTPADARLPPKRVGR</sequence>
<keyword evidence="1" id="KW-0472">Membrane</keyword>
<gene>
    <name evidence="2" type="ORF">P0Y65_10050</name>
</gene>
<evidence type="ECO:0000313" key="3">
    <source>
        <dbReference type="Proteomes" id="UP001217476"/>
    </source>
</evidence>
<protein>
    <submittedName>
        <fullName evidence="2">Uncharacterized protein</fullName>
    </submittedName>
</protein>
<feature type="transmembrane region" description="Helical" evidence="1">
    <location>
        <begin position="32"/>
        <end position="52"/>
    </location>
</feature>
<reference evidence="2" key="1">
    <citation type="submission" date="2023-03" db="EMBL/GenBank/DDBJ databases">
        <title>Andean soil-derived lignocellulolytic bacterial consortium as a source of novel taxa and putative plastic-active enzymes.</title>
        <authorList>
            <person name="Diaz-Garcia L."/>
            <person name="Chuvochina M."/>
            <person name="Feuerriegel G."/>
            <person name="Bunk B."/>
            <person name="Sproer C."/>
            <person name="Streit W.R."/>
            <person name="Rodriguez L.M."/>
            <person name="Overmann J."/>
            <person name="Jimenez D.J."/>
        </authorList>
    </citation>
    <scope>NUCLEOTIDE SEQUENCE</scope>
    <source>
        <strain evidence="2">MAG 4196</strain>
    </source>
</reference>